<evidence type="ECO:0000313" key="12">
    <source>
        <dbReference type="Proteomes" id="UP000069940"/>
    </source>
</evidence>
<sequence>MDHYPTEEEEYELMYADDMEALDEMDVELNPVSRDDKTANPHRASTSHSHYSRPPLDSPSLSQINGESPLRSPAYSVISRNSTTINKRLFDGEREYGRTASTPFPGTSQSAGSDPLAEIQNIGLNPRKRRLDALFGDIQDIEDDGSVYDFCQQAVTKKTKTEEEMDMELIEKILEARKRFQAIVHPTKASGLARAEALHRFKMQNLSYSLPKWPFATIVRSDKERVYVRFHSEDFETNAINEINCFKDGYKGLLGDAKERIWKDANDIIAKRLDAATRAIEPNPDVAVVVPDQGTTLWVEKYRPKRYVDLLSDETTNRSLLEWLKLWDKVVFGREPKEKKDTKQLNSFNKKTGRFESNGGWKKKNRSALNTDLDEHGRPMQKVALLCGPPGLGKTTLAHTIARHAGYVVREVNASDDRSPEAFRVALESGTQMKSVLNEDKRPNCIVLDEIDGAPVATIDFLLKFISGAVTQKGGKKGKGEKADKFILKRPIICICNDMYVPALRQLRQVAFVVNFPPTECARLAERLLLIAKREKIETDLTSMLALADKSGNDVRSCLSLLQFYSSLKKPIRLTDVLKSTVGQKDRHKGLFGIWSAIFQIQRPKKTLAEADSFESDAIVTLTDMSPATRMTNILDVIHMAGDQDRLMQGVFENYLHQKMPDPNMVGVAEAGDWFCFNDRIQQFINHQQNYSVYPYLAYGFVVWHYLFASLAWPKINFPSKGFENSQKLATCKLILTGLRKGLSAQLKGIGEGPTVLLDTVPLLKRVINPSLRSVSIQLLTPKEKSDLTHTVEVMADFGLNYIQLKSTDGTYAYQLDPDIEQLGHFTGFGSQHLNYFGKQLVAREVELERMRRAQPKAANKGPSATLTEIKEGPSGPKKNKKAEPRKESTAQLPNHLQTLKPKQISEKVKQVVSKDFFGRVTTKETVLSVQEGGTDTIVKSPIWYRYKEGFNNAVRKDVTLLDLM</sequence>
<reference evidence="11" key="2">
    <citation type="submission" date="2025-05" db="UniProtKB">
        <authorList>
            <consortium name="EnsemblMetazoa"/>
        </authorList>
    </citation>
    <scope>IDENTIFICATION</scope>
    <source>
        <strain evidence="11">Foshan</strain>
    </source>
</reference>
<dbReference type="Gene3D" id="3.40.50.300">
    <property type="entry name" value="P-loop containing nucleotide triphosphate hydrolases"/>
    <property type="match status" value="1"/>
</dbReference>
<name>A0ABM1YQ94_AEDAL</name>
<feature type="region of interest" description="Disordered" evidence="9">
    <location>
        <begin position="853"/>
        <end position="897"/>
    </location>
</feature>
<keyword evidence="12" id="KW-1185">Reference proteome</keyword>
<dbReference type="CDD" id="cd18140">
    <property type="entry name" value="HLD_clamp_RFC"/>
    <property type="match status" value="1"/>
</dbReference>
<feature type="domain" description="AAA+ ATPase" evidence="10">
    <location>
        <begin position="380"/>
        <end position="517"/>
    </location>
</feature>
<dbReference type="SMART" id="SM00382">
    <property type="entry name" value="AAA"/>
    <property type="match status" value="1"/>
</dbReference>
<dbReference type="InterPro" id="IPR053016">
    <property type="entry name" value="CTF18-RFC_complex"/>
</dbReference>
<feature type="region of interest" description="Disordered" evidence="9">
    <location>
        <begin position="1"/>
        <end position="75"/>
    </location>
</feature>
<organism evidence="11 12">
    <name type="scientific">Aedes albopictus</name>
    <name type="common">Asian tiger mosquito</name>
    <name type="synonym">Stegomyia albopicta</name>
    <dbReference type="NCBI Taxonomy" id="7160"/>
    <lineage>
        <taxon>Eukaryota</taxon>
        <taxon>Metazoa</taxon>
        <taxon>Ecdysozoa</taxon>
        <taxon>Arthropoda</taxon>
        <taxon>Hexapoda</taxon>
        <taxon>Insecta</taxon>
        <taxon>Pterygota</taxon>
        <taxon>Neoptera</taxon>
        <taxon>Endopterygota</taxon>
        <taxon>Diptera</taxon>
        <taxon>Nematocera</taxon>
        <taxon>Culicoidea</taxon>
        <taxon>Culicidae</taxon>
        <taxon>Culicinae</taxon>
        <taxon>Aedini</taxon>
        <taxon>Aedes</taxon>
        <taxon>Stegomyia</taxon>
    </lineage>
</organism>
<evidence type="ECO:0000256" key="5">
    <source>
        <dbReference type="ARBA" id="ARBA00023125"/>
    </source>
</evidence>
<dbReference type="EnsemblMetazoa" id="AALFPA23_011174.R15802">
    <property type="protein sequence ID" value="AALFPA23_011174.P15802"/>
    <property type="gene ID" value="AALFPA23_011174"/>
</dbReference>
<protein>
    <recommendedName>
        <fullName evidence="10">AAA+ ATPase domain-containing protein</fullName>
    </recommendedName>
</protein>
<keyword evidence="6" id="KW-0539">Nucleus</keyword>
<evidence type="ECO:0000256" key="9">
    <source>
        <dbReference type="SAM" id="MobiDB-lite"/>
    </source>
</evidence>
<evidence type="ECO:0000256" key="3">
    <source>
        <dbReference type="ARBA" id="ARBA00022741"/>
    </source>
</evidence>
<dbReference type="PANTHER" id="PTHR46765:SF1">
    <property type="entry name" value="P-LOOP CONTAINING NUCLEOSIDE TRIPHOSPHATE HYDROLASES SUPERFAMILY PROTEIN"/>
    <property type="match status" value="1"/>
</dbReference>
<keyword evidence="3" id="KW-0547">Nucleotide-binding</keyword>
<evidence type="ECO:0000256" key="2">
    <source>
        <dbReference type="ARBA" id="ARBA00022705"/>
    </source>
</evidence>
<dbReference type="InterPro" id="IPR003593">
    <property type="entry name" value="AAA+_ATPase"/>
</dbReference>
<dbReference type="PANTHER" id="PTHR46765">
    <property type="entry name" value="P-LOOP CONTAINING NUCLEOSIDE TRIPHOSPHATE HYDROLASES SUPERFAMILY PROTEIN"/>
    <property type="match status" value="1"/>
</dbReference>
<dbReference type="InterPro" id="IPR027417">
    <property type="entry name" value="P-loop_NTPase"/>
</dbReference>
<evidence type="ECO:0000256" key="1">
    <source>
        <dbReference type="ARBA" id="ARBA00004123"/>
    </source>
</evidence>
<reference evidence="12" key="1">
    <citation type="journal article" date="2015" name="Proc. Natl. Acad. Sci. U.S.A.">
        <title>Genome sequence of the Asian Tiger mosquito, Aedes albopictus, reveals insights into its biology, genetics, and evolution.</title>
        <authorList>
            <person name="Chen X.G."/>
            <person name="Jiang X."/>
            <person name="Gu J."/>
            <person name="Xu M."/>
            <person name="Wu Y."/>
            <person name="Deng Y."/>
            <person name="Zhang C."/>
            <person name="Bonizzoni M."/>
            <person name="Dermauw W."/>
            <person name="Vontas J."/>
            <person name="Armbruster P."/>
            <person name="Huang X."/>
            <person name="Yang Y."/>
            <person name="Zhang H."/>
            <person name="He W."/>
            <person name="Peng H."/>
            <person name="Liu Y."/>
            <person name="Wu K."/>
            <person name="Chen J."/>
            <person name="Lirakis M."/>
            <person name="Topalis P."/>
            <person name="Van Leeuwen T."/>
            <person name="Hall A.B."/>
            <person name="Jiang X."/>
            <person name="Thorpe C."/>
            <person name="Mueller R.L."/>
            <person name="Sun C."/>
            <person name="Waterhouse R.M."/>
            <person name="Yan G."/>
            <person name="Tu Z.J."/>
            <person name="Fang X."/>
            <person name="James A.A."/>
        </authorList>
    </citation>
    <scope>NUCLEOTIDE SEQUENCE [LARGE SCALE GENOMIC DNA]</scope>
    <source>
        <strain evidence="12">Foshan</strain>
    </source>
</reference>
<evidence type="ECO:0000256" key="6">
    <source>
        <dbReference type="ARBA" id="ARBA00023242"/>
    </source>
</evidence>
<dbReference type="Gene3D" id="1.10.8.60">
    <property type="match status" value="1"/>
</dbReference>
<dbReference type="CDD" id="cd00009">
    <property type="entry name" value="AAA"/>
    <property type="match status" value="1"/>
</dbReference>
<dbReference type="InterPro" id="IPR047854">
    <property type="entry name" value="RFC_lid"/>
</dbReference>
<comment type="similarity">
    <text evidence="8">Belongs to the activator 1 small subunits family. CTF18 subfamily.</text>
</comment>
<proteinExistence type="inferred from homology"/>
<evidence type="ECO:0000256" key="8">
    <source>
        <dbReference type="ARBA" id="ARBA00043975"/>
    </source>
</evidence>
<dbReference type="Proteomes" id="UP000069940">
    <property type="component" value="Unassembled WGS sequence"/>
</dbReference>
<feature type="compositionally biased region" description="Acidic residues" evidence="9">
    <location>
        <begin position="7"/>
        <end position="27"/>
    </location>
</feature>
<keyword evidence="4" id="KW-0067">ATP-binding</keyword>
<evidence type="ECO:0000313" key="11">
    <source>
        <dbReference type="EnsemblMetazoa" id="AALFPA23_011174.P15802"/>
    </source>
</evidence>
<dbReference type="GeneID" id="109419982"/>
<accession>A0ABM1YQ94</accession>
<evidence type="ECO:0000256" key="4">
    <source>
        <dbReference type="ARBA" id="ARBA00022840"/>
    </source>
</evidence>
<evidence type="ECO:0000256" key="7">
    <source>
        <dbReference type="ARBA" id="ARBA00023306"/>
    </source>
</evidence>
<keyword evidence="2" id="KW-0235">DNA replication</keyword>
<dbReference type="RefSeq" id="XP_029711174.2">
    <property type="nucleotide sequence ID" value="XM_029855314.2"/>
</dbReference>
<dbReference type="InterPro" id="IPR003959">
    <property type="entry name" value="ATPase_AAA_core"/>
</dbReference>
<keyword evidence="7" id="KW-0131">Cell cycle</keyword>
<comment type="subcellular location">
    <subcellularLocation>
        <location evidence="1">Nucleus</location>
    </subcellularLocation>
</comment>
<dbReference type="Pfam" id="PF00004">
    <property type="entry name" value="AAA"/>
    <property type="match status" value="1"/>
</dbReference>
<dbReference type="SUPFAM" id="SSF52540">
    <property type="entry name" value="P-loop containing nucleoside triphosphate hydrolases"/>
    <property type="match status" value="1"/>
</dbReference>
<evidence type="ECO:0000259" key="10">
    <source>
        <dbReference type="SMART" id="SM00382"/>
    </source>
</evidence>
<keyword evidence="5" id="KW-0238">DNA-binding</keyword>